<name>A0AAV5IBU5_9ROSI</name>
<protein>
    <submittedName>
        <fullName evidence="2">Uncharacterized protein</fullName>
    </submittedName>
</protein>
<evidence type="ECO:0000313" key="2">
    <source>
        <dbReference type="EMBL" id="GKU96600.1"/>
    </source>
</evidence>
<gene>
    <name evidence="2" type="ORF">SLEP1_g9817</name>
</gene>
<keyword evidence="3" id="KW-1185">Reference proteome</keyword>
<evidence type="ECO:0000256" key="1">
    <source>
        <dbReference type="SAM" id="MobiDB-lite"/>
    </source>
</evidence>
<organism evidence="2 3">
    <name type="scientific">Rubroshorea leprosula</name>
    <dbReference type="NCBI Taxonomy" id="152421"/>
    <lineage>
        <taxon>Eukaryota</taxon>
        <taxon>Viridiplantae</taxon>
        <taxon>Streptophyta</taxon>
        <taxon>Embryophyta</taxon>
        <taxon>Tracheophyta</taxon>
        <taxon>Spermatophyta</taxon>
        <taxon>Magnoliopsida</taxon>
        <taxon>eudicotyledons</taxon>
        <taxon>Gunneridae</taxon>
        <taxon>Pentapetalae</taxon>
        <taxon>rosids</taxon>
        <taxon>malvids</taxon>
        <taxon>Malvales</taxon>
        <taxon>Dipterocarpaceae</taxon>
        <taxon>Rubroshorea</taxon>
    </lineage>
</organism>
<reference evidence="2 3" key="1">
    <citation type="journal article" date="2021" name="Commun. Biol.">
        <title>The genome of Shorea leprosula (Dipterocarpaceae) highlights the ecological relevance of drought in aseasonal tropical rainforests.</title>
        <authorList>
            <person name="Ng K.K.S."/>
            <person name="Kobayashi M.J."/>
            <person name="Fawcett J.A."/>
            <person name="Hatakeyama M."/>
            <person name="Paape T."/>
            <person name="Ng C.H."/>
            <person name="Ang C.C."/>
            <person name="Tnah L.H."/>
            <person name="Lee C.T."/>
            <person name="Nishiyama T."/>
            <person name="Sese J."/>
            <person name="O'Brien M.J."/>
            <person name="Copetti D."/>
            <person name="Mohd Noor M.I."/>
            <person name="Ong R.C."/>
            <person name="Putra M."/>
            <person name="Sireger I.Z."/>
            <person name="Indrioko S."/>
            <person name="Kosugi Y."/>
            <person name="Izuno A."/>
            <person name="Isagi Y."/>
            <person name="Lee S.L."/>
            <person name="Shimizu K.K."/>
        </authorList>
    </citation>
    <scope>NUCLEOTIDE SEQUENCE [LARGE SCALE GENOMIC DNA]</scope>
    <source>
        <strain evidence="2">214</strain>
    </source>
</reference>
<sequence length="176" mass="18543">MKPRSGKPEKTQISPLPSVLVNGYILLFSSTAPQPPPARVLQLGTLALLPPPLILPAAKPSVPSASRRDGRLRSGLLLLFLHSDGATGVGVLQGTYGAVQEGVEEEETSTNPEDEEARGDGGGNRKELDAKAKQVATKSQLGISEVVAGGDGGRKPRSGFEREPKSGFVELREKAR</sequence>
<feature type="compositionally biased region" description="Basic and acidic residues" evidence="1">
    <location>
        <begin position="152"/>
        <end position="176"/>
    </location>
</feature>
<dbReference type="Proteomes" id="UP001054252">
    <property type="component" value="Unassembled WGS sequence"/>
</dbReference>
<feature type="compositionally biased region" description="Basic and acidic residues" evidence="1">
    <location>
        <begin position="123"/>
        <end position="132"/>
    </location>
</feature>
<dbReference type="AlphaFoldDB" id="A0AAV5IBU5"/>
<dbReference type="EMBL" id="BPVZ01000010">
    <property type="protein sequence ID" value="GKU96600.1"/>
    <property type="molecule type" value="Genomic_DNA"/>
</dbReference>
<evidence type="ECO:0000313" key="3">
    <source>
        <dbReference type="Proteomes" id="UP001054252"/>
    </source>
</evidence>
<feature type="compositionally biased region" description="Acidic residues" evidence="1">
    <location>
        <begin position="102"/>
        <end position="117"/>
    </location>
</feature>
<accession>A0AAV5IBU5</accession>
<comment type="caution">
    <text evidence="2">The sequence shown here is derived from an EMBL/GenBank/DDBJ whole genome shotgun (WGS) entry which is preliminary data.</text>
</comment>
<proteinExistence type="predicted"/>
<feature type="region of interest" description="Disordered" evidence="1">
    <location>
        <begin position="99"/>
        <end position="176"/>
    </location>
</feature>